<evidence type="ECO:0000313" key="1">
    <source>
        <dbReference type="EMBL" id="AUY04515.1"/>
    </source>
</evidence>
<reference evidence="1 2" key="1">
    <citation type="journal article" date="2018" name="MBio">
        <title>Genomic Analysis of Hospital Plumbing Reveals Diverse Reservoir of Bacterial Plasmids Conferring Carbapenem Resistance.</title>
        <authorList>
            <consortium name="NISC Comparative Sequencing Program"/>
            <person name="Weingarten R.A."/>
            <person name="Johnson R.C."/>
            <person name="Conlan S."/>
            <person name="Ramsburg A.M."/>
            <person name="Dekker J.P."/>
            <person name="Lau A.F."/>
            <person name="Khil P."/>
            <person name="Odom R.T."/>
            <person name="Deming C."/>
            <person name="Park M."/>
            <person name="Thomas P.J."/>
            <person name="Henderson D.K."/>
            <person name="Palmore T.N."/>
            <person name="Segre J.A."/>
            <person name="Frank K.M."/>
        </authorList>
    </citation>
    <scope>NUCLEOTIDE SEQUENCE [LARGE SCALE GENOMIC DNA]</scope>
    <source>
        <strain evidence="1 2">ECONIH4</strain>
    </source>
</reference>
<dbReference type="AlphaFoldDB" id="A0A7U5TN82"/>
<evidence type="ECO:0000313" key="2">
    <source>
        <dbReference type="Proteomes" id="UP000239554"/>
    </source>
</evidence>
<dbReference type="EMBL" id="CP026399">
    <property type="protein sequence ID" value="AUY04515.1"/>
    <property type="molecule type" value="Genomic_DNA"/>
</dbReference>
<dbReference type="Proteomes" id="UP000239554">
    <property type="component" value="Chromosome"/>
</dbReference>
<proteinExistence type="predicted"/>
<gene>
    <name evidence="1" type="ORF">C3F40_23755</name>
</gene>
<organism evidence="1 2">
    <name type="scientific">Escherichia coli</name>
    <dbReference type="NCBI Taxonomy" id="562"/>
    <lineage>
        <taxon>Bacteria</taxon>
        <taxon>Pseudomonadati</taxon>
        <taxon>Pseudomonadota</taxon>
        <taxon>Gammaproteobacteria</taxon>
        <taxon>Enterobacterales</taxon>
        <taxon>Enterobacteriaceae</taxon>
        <taxon>Escherichia</taxon>
    </lineage>
</organism>
<protein>
    <submittedName>
        <fullName evidence="1">Uncharacterized protein</fullName>
    </submittedName>
</protein>
<name>A0A7U5TN82_ECOLX</name>
<sequence length="452" mass="52832">MVALLFLPFGCKRLTIQKPTSNVILIHSTKHITKEVTNIMKIRAANGSYSPSNFYMHIESNEQIEECVRNNEQTFVHEYIHFLQDLILPYSIRNTLTSKRRFLSVLLHANKVKKIIRPFSEWDDDTQLTDRQFSSTWGCDDFIDENVKIKSLKNEFFTIDTGARVFKYILVLENNSEYHVGARDFLEYIAHKIETKHWETSHPHFPYMTVDSLFDFLGFDYVADEVRVCFVEYCLYNDNPLNMFFNIIEELKINNMISVLDTFDSCSHYLINRPWEAKGGFNETIFTKTQRRLFDFKESLSLTYSGNNFPNIQRWIQLVIDFAKSELSNKFIFAELFRLNGDDFFIKINGFIQEIGIPLVMNNNGECISLLPEDFDQNEFMQLLTVLALMIYVSGSDRNCALIDLCRVSNPNVTNSLCTTNPILRAHDDELCPFGLLIKNYGLHKIDWEYHS</sequence>
<accession>A0A7U5TN82</accession>